<dbReference type="CDD" id="cd03788">
    <property type="entry name" value="GT20_TPS"/>
    <property type="match status" value="1"/>
</dbReference>
<feature type="compositionally biased region" description="Basic and acidic residues" evidence="1">
    <location>
        <begin position="146"/>
        <end position="161"/>
    </location>
</feature>
<evidence type="ECO:0000313" key="3">
    <source>
        <dbReference type="EMBL" id="CCA66498.1"/>
    </source>
</evidence>
<organism evidence="3 4">
    <name type="scientific">Serendipita indica (strain DSM 11827)</name>
    <name type="common">Root endophyte fungus</name>
    <name type="synonym">Piriformospora indica</name>
    <dbReference type="NCBI Taxonomy" id="1109443"/>
    <lineage>
        <taxon>Eukaryota</taxon>
        <taxon>Fungi</taxon>
        <taxon>Dikarya</taxon>
        <taxon>Basidiomycota</taxon>
        <taxon>Agaricomycotina</taxon>
        <taxon>Agaricomycetes</taxon>
        <taxon>Sebacinales</taxon>
        <taxon>Serendipitaceae</taxon>
        <taxon>Serendipita</taxon>
    </lineage>
</organism>
<dbReference type="OrthoDB" id="755951at2759"/>
<dbReference type="GO" id="GO:0004805">
    <property type="term" value="F:trehalose-phosphatase activity"/>
    <property type="evidence" value="ECO:0007669"/>
    <property type="project" value="TreeGrafter"/>
</dbReference>
<feature type="region of interest" description="Disordered" evidence="1">
    <location>
        <begin position="212"/>
        <end position="231"/>
    </location>
</feature>
<gene>
    <name evidence="3" type="ORF">PIIN_00182</name>
</gene>
<feature type="compositionally biased region" description="Polar residues" evidence="1">
    <location>
        <begin position="67"/>
        <end position="77"/>
    </location>
</feature>
<keyword evidence="4" id="KW-1185">Reference proteome</keyword>
<dbReference type="InterPro" id="IPR036412">
    <property type="entry name" value="HAD-like_sf"/>
</dbReference>
<name>G4T575_SERID</name>
<dbReference type="Pfam" id="PF02358">
    <property type="entry name" value="Trehalose_PPase"/>
    <property type="match status" value="1"/>
</dbReference>
<dbReference type="SUPFAM" id="SSF56784">
    <property type="entry name" value="HAD-like"/>
    <property type="match status" value="1"/>
</dbReference>
<dbReference type="GO" id="GO:0005946">
    <property type="term" value="C:alpha,alpha-trehalose-phosphate synthase complex (UDP-forming)"/>
    <property type="evidence" value="ECO:0007669"/>
    <property type="project" value="TreeGrafter"/>
</dbReference>
<accession>G4T575</accession>
<dbReference type="InParanoid" id="G4T575"/>
<feature type="chain" id="PRO_5003468365" evidence="2">
    <location>
        <begin position="22"/>
        <end position="1291"/>
    </location>
</feature>
<proteinExistence type="predicted"/>
<feature type="region of interest" description="Disordered" evidence="1">
    <location>
        <begin position="118"/>
        <end position="178"/>
    </location>
</feature>
<evidence type="ECO:0000256" key="2">
    <source>
        <dbReference type="SAM" id="SignalP"/>
    </source>
</evidence>
<dbReference type="GO" id="GO:0005992">
    <property type="term" value="P:trehalose biosynthetic process"/>
    <property type="evidence" value="ECO:0007669"/>
    <property type="project" value="InterPro"/>
</dbReference>
<feature type="region of interest" description="Disordered" evidence="1">
    <location>
        <begin position="1232"/>
        <end position="1291"/>
    </location>
</feature>
<evidence type="ECO:0000256" key="1">
    <source>
        <dbReference type="SAM" id="MobiDB-lite"/>
    </source>
</evidence>
<comment type="caution">
    <text evidence="3">The sequence shown here is derived from an EMBL/GenBank/DDBJ whole genome shotgun (WGS) entry which is preliminary data.</text>
</comment>
<evidence type="ECO:0000313" key="4">
    <source>
        <dbReference type="Proteomes" id="UP000007148"/>
    </source>
</evidence>
<dbReference type="EMBL" id="CAFZ01000002">
    <property type="protein sequence ID" value="CCA66498.1"/>
    <property type="molecule type" value="Genomic_DNA"/>
</dbReference>
<feature type="compositionally biased region" description="Low complexity" evidence="1">
    <location>
        <begin position="38"/>
        <end position="51"/>
    </location>
</feature>
<dbReference type="Proteomes" id="UP000007148">
    <property type="component" value="Unassembled WGS sequence"/>
</dbReference>
<dbReference type="STRING" id="1109443.G4T575"/>
<sequence length="1291" mass="145225">MASFSDHRILIASLFLPTSTAVQFHPHLDSLTPKEPRPSSSLDSSISPTAPTVAISVDGMSKPPMAASTNGTTQKSPTIPKFSVNRPTHTRQNTSMSLKGAPPQSGSIIENLIAAEGKATGKQGENSPVTEKRNPFASFASGSHSGKLDEERAMGPRKSVEEEVIEDSESEAPRGRLPISLNTKGHLLQVERSKSRGDLELTPTTPLYRRLSRKQSKTDFPPLTRDQSIGPWEIETNPNANGGLHNAVKSIENDLLRAGKLWVGVLGPETDDIPTEMRSDIEERMKEKDSVPVWVSDGDFKGCYDDFCHQVLWPSLHYIIPDAPRTKVMYESSSFIQYKAVNQAFADKIASVYKDGDIIWINDYHLMLLPQLLRARLPKAAIGFFLHVAFPSSEIFRCLAARESLLHGILGADLVGFQTHSYARHFRQTVSRILSVEATPKGIQLRSGPNLKGGESLNGSSQTALVKDHQDTHNREQTARLHGHEITALEKAEQEVDVASLKTLNEHGFVDVAVFPMGIDVQSLTQKRMEREVEEWVHVLRERYKGMQMIVARDKLDEVQGVRQKFLAFERFLEQNERFQGKVMLIQVALSTSSINELQGNVMDVVSRINMKFANLTYQPIIFFHTQDVTFSQYLALLTVADCFIVTSMREGMALRTHEYVECQTERKRPLILSEFTGSYSFSGFRTCLPINPWDIQMTADAILSSLTMSDDEAATRWADLHSHVNTQTAQAFATSFLTRVLRVNYKHHFKDSILIPSLDVSKIRERYHQGEKKRLILIDLERTLWTFDISSPPQDVEVPGEAMNLLERLVNDERNEVWALSGLPIHGKLATIAKRLPQLGICAEHGCFIKPRDDEEWVTMINDNTSAWMPACMEILQYFSERTPNSFIDKRQATIVWRFASTDDEGTRAWARRQAAEAQNHIYDSLGERFRLRIIPSPSSFIVLPKIIGRTPAVAAILNVNGIRGADIEKPINMPWPTPDMGDILRYEYILAVGGDESLMNRLKRVKNAETIYTGVRQTGGSNWRCEPDRIYGALEEILRADANEKFRDRTCTLPCPIQILAAVHLRAHGLLYQEAEGAEANHNVQEGLSREGRDTNDIENALEDDVDEEEVKAFYAKFAARPLESNEAKYDEPIDGSSGVEDEEDDTNEILARHLQKQRDELIASPDYIQEKKIQKNSTLDDDVDHELGETLREISIRGSKYNIGSKGDTYNDTKKKKLEIQWTPELEKMSREKAEAEARTALKERLKSSAVRGSGIKPRPAGPAPHSKALGNKPEMEDLEDYLDDLLR</sequence>
<dbReference type="InterPro" id="IPR001830">
    <property type="entry name" value="Glyco_trans_20"/>
</dbReference>
<dbReference type="GO" id="GO:0005829">
    <property type="term" value="C:cytosol"/>
    <property type="evidence" value="ECO:0007669"/>
    <property type="project" value="TreeGrafter"/>
</dbReference>
<dbReference type="Pfam" id="PF00982">
    <property type="entry name" value="Glyco_transf_20"/>
    <property type="match status" value="2"/>
</dbReference>
<dbReference type="SUPFAM" id="SSF53756">
    <property type="entry name" value="UDP-Glycosyltransferase/glycogen phosphorylase"/>
    <property type="match status" value="1"/>
</dbReference>
<feature type="region of interest" description="Disordered" evidence="1">
    <location>
        <begin position="28"/>
        <end position="104"/>
    </location>
</feature>
<feature type="compositionally biased region" description="Polar residues" evidence="1">
    <location>
        <begin position="85"/>
        <end position="97"/>
    </location>
</feature>
<dbReference type="PANTHER" id="PTHR10788">
    <property type="entry name" value="TREHALOSE-6-PHOSPHATE SYNTHASE"/>
    <property type="match status" value="1"/>
</dbReference>
<dbReference type="InterPro" id="IPR003337">
    <property type="entry name" value="Trehalose_PPase"/>
</dbReference>
<reference evidence="3 4" key="1">
    <citation type="journal article" date="2011" name="PLoS Pathog.">
        <title>Endophytic Life Strategies Decoded by Genome and Transcriptome Analyses of the Mutualistic Root Symbiont Piriformospora indica.</title>
        <authorList>
            <person name="Zuccaro A."/>
            <person name="Lahrmann U."/>
            <person name="Guldener U."/>
            <person name="Langen G."/>
            <person name="Pfiffi S."/>
            <person name="Biedenkopf D."/>
            <person name="Wong P."/>
            <person name="Samans B."/>
            <person name="Grimm C."/>
            <person name="Basiewicz M."/>
            <person name="Murat C."/>
            <person name="Martin F."/>
            <person name="Kogel K.H."/>
        </authorList>
    </citation>
    <scope>NUCLEOTIDE SEQUENCE [LARGE SCALE GENOMIC DNA]</scope>
    <source>
        <strain evidence="3 4">DSM 11827</strain>
    </source>
</reference>
<dbReference type="HOGENOM" id="CLU_002351_2_2_1"/>
<feature type="signal peptide" evidence="2">
    <location>
        <begin position="1"/>
        <end position="21"/>
    </location>
</feature>
<dbReference type="eggNOG" id="KOG1050">
    <property type="taxonomic scope" value="Eukaryota"/>
</dbReference>
<feature type="compositionally biased region" description="Basic and acidic residues" evidence="1">
    <location>
        <begin position="1232"/>
        <end position="1250"/>
    </location>
</feature>
<protein>
    <submittedName>
        <fullName evidence="3">Related to alpha,alpha-trehalose-phosphate synthase, 115 KD subunit</fullName>
    </submittedName>
</protein>
<keyword evidence="2" id="KW-0732">Signal</keyword>
<dbReference type="PANTHER" id="PTHR10788:SF15">
    <property type="entry name" value="TREHALOSE SYNTHASE COMPLEX REGULATORY SUBUNIT TPS3-RELATED"/>
    <property type="match status" value="1"/>
</dbReference>
<feature type="compositionally biased region" description="Basic and acidic residues" evidence="1">
    <location>
        <begin position="28"/>
        <end position="37"/>
    </location>
</feature>
<dbReference type="GO" id="GO:0003825">
    <property type="term" value="F:alpha,alpha-trehalose-phosphate synthase (UDP-forming) activity"/>
    <property type="evidence" value="ECO:0007669"/>
    <property type="project" value="TreeGrafter"/>
</dbReference>
<feature type="region of interest" description="Disordered" evidence="1">
    <location>
        <begin position="445"/>
        <end position="474"/>
    </location>
</feature>
<dbReference type="FunCoup" id="G4T575">
    <property type="interactions" value="33"/>
</dbReference>
<dbReference type="Gene3D" id="3.40.50.2000">
    <property type="entry name" value="Glycogen Phosphorylase B"/>
    <property type="match status" value="2"/>
</dbReference>
<feature type="compositionally biased region" description="Acidic residues" evidence="1">
    <location>
        <begin position="1280"/>
        <end position="1291"/>
    </location>
</feature>